<protein>
    <recommendedName>
        <fullName evidence="1">SH3b domain-containing protein</fullName>
    </recommendedName>
</protein>
<dbReference type="Pfam" id="PF08239">
    <property type="entry name" value="SH3_3"/>
    <property type="match status" value="1"/>
</dbReference>
<sequence>MVAASFLLAQTPSARAADCAQESPRDKKAYTSAAVNLRGAPSTYGDILAALPEGQTVYAFGSYGDWSRVNVAALNVAGYIATRYISDECIEGREIARADLSNANIVAILLSQSQSRYSGSCPCPFYSDRAGRRCGARSAYSRPGGASPLCYKSDVTDAMIRSFRAEL</sequence>
<name>A0A2S7K9S5_9PROT</name>
<comment type="caution">
    <text evidence="2">The sequence shown here is derived from an EMBL/GenBank/DDBJ whole genome shotgun (WGS) entry which is preliminary data.</text>
</comment>
<dbReference type="AlphaFoldDB" id="A0A2S7K9S5"/>
<reference evidence="2 3" key="1">
    <citation type="submission" date="2017-12" db="EMBL/GenBank/DDBJ databases">
        <authorList>
            <person name="Hurst M.R.H."/>
        </authorList>
    </citation>
    <scope>NUCLEOTIDE SEQUENCE [LARGE SCALE GENOMIC DNA]</scope>
    <source>
        <strain evidence="2 3">SY-3-19</strain>
    </source>
</reference>
<evidence type="ECO:0000313" key="2">
    <source>
        <dbReference type="EMBL" id="PQA89256.1"/>
    </source>
</evidence>
<evidence type="ECO:0000313" key="3">
    <source>
        <dbReference type="Proteomes" id="UP000239504"/>
    </source>
</evidence>
<keyword evidence="3" id="KW-1185">Reference proteome</keyword>
<dbReference type="Proteomes" id="UP000239504">
    <property type="component" value="Unassembled WGS sequence"/>
</dbReference>
<organism evidence="2 3">
    <name type="scientific">Hyphococcus luteus</name>
    <dbReference type="NCBI Taxonomy" id="2058213"/>
    <lineage>
        <taxon>Bacteria</taxon>
        <taxon>Pseudomonadati</taxon>
        <taxon>Pseudomonadota</taxon>
        <taxon>Alphaproteobacteria</taxon>
        <taxon>Parvularculales</taxon>
        <taxon>Parvularculaceae</taxon>
        <taxon>Hyphococcus</taxon>
    </lineage>
</organism>
<feature type="domain" description="SH3b" evidence="1">
    <location>
        <begin position="34"/>
        <end position="86"/>
    </location>
</feature>
<gene>
    <name evidence="2" type="ORF">CW354_04790</name>
</gene>
<dbReference type="EMBL" id="PJCH01000003">
    <property type="protein sequence ID" value="PQA89256.1"/>
    <property type="molecule type" value="Genomic_DNA"/>
</dbReference>
<proteinExistence type="predicted"/>
<dbReference type="InterPro" id="IPR003646">
    <property type="entry name" value="SH3-like_bac-type"/>
</dbReference>
<dbReference type="Gene3D" id="2.30.30.40">
    <property type="entry name" value="SH3 Domains"/>
    <property type="match status" value="1"/>
</dbReference>
<accession>A0A2S7K9S5</accession>
<evidence type="ECO:0000259" key="1">
    <source>
        <dbReference type="Pfam" id="PF08239"/>
    </source>
</evidence>